<dbReference type="Proteomes" id="UP000663181">
    <property type="component" value="Chromosome"/>
</dbReference>
<reference evidence="1 2" key="1">
    <citation type="submission" date="2020-10" db="EMBL/GenBank/DDBJ databases">
        <title>Phylogeny of dyella-like bacteria.</title>
        <authorList>
            <person name="Fu J."/>
        </authorList>
    </citation>
    <scope>NUCLEOTIDE SEQUENCE [LARGE SCALE GENOMIC DNA]</scope>
    <source>
        <strain evidence="1 2">DHOB09</strain>
    </source>
</reference>
<dbReference type="EMBL" id="CP064030">
    <property type="protein sequence ID" value="QRN53793.1"/>
    <property type="molecule type" value="Genomic_DNA"/>
</dbReference>
<protein>
    <submittedName>
        <fullName evidence="1">Uncharacterized protein</fullName>
    </submittedName>
</protein>
<sequence>MAMDCTALDNQANEKGIRIPESNAVMVTIGTGRVQFYSGPSENCTMKGVFILPREQLTAYETYGDFTAVMYMNPKTGEDTEGWVKSSRVTFTGYGIGPN</sequence>
<organism evidence="1 2">
    <name type="scientific">Dyella caseinilytica</name>
    <dbReference type="NCBI Taxonomy" id="1849581"/>
    <lineage>
        <taxon>Bacteria</taxon>
        <taxon>Pseudomonadati</taxon>
        <taxon>Pseudomonadota</taxon>
        <taxon>Gammaproteobacteria</taxon>
        <taxon>Lysobacterales</taxon>
        <taxon>Rhodanobacteraceae</taxon>
        <taxon>Dyella</taxon>
    </lineage>
</organism>
<evidence type="ECO:0000313" key="2">
    <source>
        <dbReference type="Proteomes" id="UP000663181"/>
    </source>
</evidence>
<accession>A0ABX7GV06</accession>
<gene>
    <name evidence="1" type="ORF">ISN74_20765</name>
</gene>
<evidence type="ECO:0000313" key="1">
    <source>
        <dbReference type="EMBL" id="QRN53793.1"/>
    </source>
</evidence>
<dbReference type="RefSeq" id="WP_188796022.1">
    <property type="nucleotide sequence ID" value="NZ_BMIZ01000001.1"/>
</dbReference>
<proteinExistence type="predicted"/>
<keyword evidence="2" id="KW-1185">Reference proteome</keyword>
<name>A0ABX7GV06_9GAMM</name>